<evidence type="ECO:0000259" key="6">
    <source>
        <dbReference type="PROSITE" id="PS50893"/>
    </source>
</evidence>
<protein>
    <submittedName>
        <fullName evidence="7">Heme ABC transporter ATP-binding protein</fullName>
    </submittedName>
</protein>
<reference evidence="7 8" key="1">
    <citation type="journal article" date="2023" name="Microbiol. Resour. Announc.">
        <title>Complete Genome Sequence of Imperialibacter roseus strain P4T.</title>
        <authorList>
            <person name="Tizabi D.R."/>
            <person name="Bachvaroff T."/>
            <person name="Hill R.T."/>
        </authorList>
    </citation>
    <scope>NUCLEOTIDE SEQUENCE [LARGE SCALE GENOMIC DNA]</scope>
    <source>
        <strain evidence="7 8">P4T</strain>
    </source>
</reference>
<dbReference type="NCBIfam" id="NF010068">
    <property type="entry name" value="PRK13548.1"/>
    <property type="match status" value="1"/>
</dbReference>
<dbReference type="CDD" id="cd03214">
    <property type="entry name" value="ABC_Iron-Siderophores_B12_Hemin"/>
    <property type="match status" value="1"/>
</dbReference>
<keyword evidence="1" id="KW-0813">Transport</keyword>
<evidence type="ECO:0000256" key="1">
    <source>
        <dbReference type="ARBA" id="ARBA00022448"/>
    </source>
</evidence>
<name>A0ABZ0IKU1_9BACT</name>
<dbReference type="PANTHER" id="PTHR42794">
    <property type="entry name" value="HEMIN IMPORT ATP-BINDING PROTEIN HMUV"/>
    <property type="match status" value="1"/>
</dbReference>
<dbReference type="InterPro" id="IPR003593">
    <property type="entry name" value="AAA+_ATPase"/>
</dbReference>
<sequence length="257" mass="28757">MLAASDITYKIGSKTLLDNVSVAFEPAKLNLIIGPNGAGKSTLIKVLCNQHIADHGTVTYDGKDINKFSVAELAQRRAVLSQNIELAFPLTVEEVVMMGRYPHFSGQPEQKDFTACKEAMTFFDVAAMADRNYITLSGGEKQRVHFARVVAQIWYPPKEGSRYLILDEPLTFLDVYYQFDFMYKVMELIKQQDIVVVGVVHDLNLAARFADKVVLVCNGKILADGSKKEVLTKENIKAAYHMEADITSHNGKLQLFF</sequence>
<dbReference type="GO" id="GO:0005524">
    <property type="term" value="F:ATP binding"/>
    <property type="evidence" value="ECO:0007669"/>
    <property type="project" value="UniProtKB-KW"/>
</dbReference>
<dbReference type="Gene3D" id="3.40.50.300">
    <property type="entry name" value="P-loop containing nucleotide triphosphate hydrolases"/>
    <property type="match status" value="1"/>
</dbReference>
<accession>A0ABZ0IKU1</accession>
<evidence type="ECO:0000313" key="8">
    <source>
        <dbReference type="Proteomes" id="UP001302349"/>
    </source>
</evidence>
<evidence type="ECO:0000256" key="5">
    <source>
        <dbReference type="ARBA" id="ARBA00037066"/>
    </source>
</evidence>
<organism evidence="7 8">
    <name type="scientific">Imperialibacter roseus</name>
    <dbReference type="NCBI Taxonomy" id="1324217"/>
    <lineage>
        <taxon>Bacteria</taxon>
        <taxon>Pseudomonadati</taxon>
        <taxon>Bacteroidota</taxon>
        <taxon>Cytophagia</taxon>
        <taxon>Cytophagales</taxon>
        <taxon>Flammeovirgaceae</taxon>
        <taxon>Imperialibacter</taxon>
    </lineage>
</organism>
<feature type="domain" description="ABC transporter" evidence="6">
    <location>
        <begin position="2"/>
        <end position="243"/>
    </location>
</feature>
<keyword evidence="8" id="KW-1185">Reference proteome</keyword>
<dbReference type="PANTHER" id="PTHR42794:SF1">
    <property type="entry name" value="HEMIN IMPORT ATP-BINDING PROTEIN HMUV"/>
    <property type="match status" value="1"/>
</dbReference>
<comment type="function">
    <text evidence="5">Part of the ABC transporter complex HmuTUV involved in hemin import. Responsible for energy coupling to the transport system.</text>
</comment>
<keyword evidence="4" id="KW-1278">Translocase</keyword>
<dbReference type="InterPro" id="IPR003439">
    <property type="entry name" value="ABC_transporter-like_ATP-bd"/>
</dbReference>
<evidence type="ECO:0000256" key="4">
    <source>
        <dbReference type="ARBA" id="ARBA00022967"/>
    </source>
</evidence>
<dbReference type="Pfam" id="PF00005">
    <property type="entry name" value="ABC_tran"/>
    <property type="match status" value="1"/>
</dbReference>
<dbReference type="SUPFAM" id="SSF52540">
    <property type="entry name" value="P-loop containing nucleoside triphosphate hydrolases"/>
    <property type="match status" value="1"/>
</dbReference>
<dbReference type="EMBL" id="CP136051">
    <property type="protein sequence ID" value="WOK05281.1"/>
    <property type="molecule type" value="Genomic_DNA"/>
</dbReference>
<keyword evidence="2" id="KW-0547">Nucleotide-binding</keyword>
<keyword evidence="3 7" id="KW-0067">ATP-binding</keyword>
<dbReference type="SMART" id="SM00382">
    <property type="entry name" value="AAA"/>
    <property type="match status" value="1"/>
</dbReference>
<evidence type="ECO:0000313" key="7">
    <source>
        <dbReference type="EMBL" id="WOK05281.1"/>
    </source>
</evidence>
<dbReference type="Proteomes" id="UP001302349">
    <property type="component" value="Chromosome"/>
</dbReference>
<dbReference type="RefSeq" id="WP_317488042.1">
    <property type="nucleotide sequence ID" value="NZ_CP136051.1"/>
</dbReference>
<evidence type="ECO:0000256" key="2">
    <source>
        <dbReference type="ARBA" id="ARBA00022741"/>
    </source>
</evidence>
<dbReference type="InterPro" id="IPR027417">
    <property type="entry name" value="P-loop_NTPase"/>
</dbReference>
<gene>
    <name evidence="7" type="ORF">RT717_19560</name>
</gene>
<dbReference type="PROSITE" id="PS50893">
    <property type="entry name" value="ABC_TRANSPORTER_2"/>
    <property type="match status" value="1"/>
</dbReference>
<proteinExistence type="predicted"/>
<evidence type="ECO:0000256" key="3">
    <source>
        <dbReference type="ARBA" id="ARBA00022840"/>
    </source>
</evidence>